<dbReference type="PANTHER" id="PTHR38050:SF2">
    <property type="entry name" value="FERULOYL ESTERASE C-RELATED"/>
    <property type="match status" value="1"/>
</dbReference>
<evidence type="ECO:0000256" key="3">
    <source>
        <dbReference type="ARBA" id="ARBA00022651"/>
    </source>
</evidence>
<evidence type="ECO:0000256" key="8">
    <source>
        <dbReference type="SAM" id="SignalP"/>
    </source>
</evidence>
<feature type="chain" id="PRO_5012518406" evidence="8">
    <location>
        <begin position="26"/>
        <end position="321"/>
    </location>
</feature>
<dbReference type="InterPro" id="IPR043595">
    <property type="entry name" value="FaeB/C/D"/>
</dbReference>
<dbReference type="RefSeq" id="WP_083986209.1">
    <property type="nucleotide sequence ID" value="NZ_LDYE01000011.1"/>
</dbReference>
<dbReference type="Proteomes" id="UP000221653">
    <property type="component" value="Unassembled WGS sequence"/>
</dbReference>
<dbReference type="GO" id="GO:0030600">
    <property type="term" value="F:feruloyl esterase activity"/>
    <property type="evidence" value="ECO:0007669"/>
    <property type="project" value="InterPro"/>
</dbReference>
<evidence type="ECO:0000256" key="5">
    <source>
        <dbReference type="ARBA" id="ARBA00022801"/>
    </source>
</evidence>
<evidence type="ECO:0000313" key="10">
    <source>
        <dbReference type="Proteomes" id="UP000221653"/>
    </source>
</evidence>
<dbReference type="SUPFAM" id="SSF53474">
    <property type="entry name" value="alpha/beta-Hydrolases"/>
    <property type="match status" value="1"/>
</dbReference>
<feature type="signal peptide" evidence="8">
    <location>
        <begin position="1"/>
        <end position="25"/>
    </location>
</feature>
<evidence type="ECO:0000256" key="1">
    <source>
        <dbReference type="ARBA" id="ARBA00004613"/>
    </source>
</evidence>
<dbReference type="PROSITE" id="PS51257">
    <property type="entry name" value="PROKAR_LIPOPROTEIN"/>
    <property type="match status" value="1"/>
</dbReference>
<dbReference type="STRING" id="1724.GCA_001044175_00527"/>
<organism evidence="9 10">
    <name type="scientific">Corynebacterium renale</name>
    <dbReference type="NCBI Taxonomy" id="1724"/>
    <lineage>
        <taxon>Bacteria</taxon>
        <taxon>Bacillati</taxon>
        <taxon>Actinomycetota</taxon>
        <taxon>Actinomycetes</taxon>
        <taxon>Mycobacteriales</taxon>
        <taxon>Corynebacteriaceae</taxon>
        <taxon>Corynebacterium</taxon>
    </lineage>
</organism>
<dbReference type="EMBL" id="PDJF01000001">
    <property type="protein sequence ID" value="PFG28762.1"/>
    <property type="molecule type" value="Genomic_DNA"/>
</dbReference>
<evidence type="ECO:0000256" key="7">
    <source>
        <dbReference type="ARBA" id="ARBA00023326"/>
    </source>
</evidence>
<evidence type="ECO:0000256" key="2">
    <source>
        <dbReference type="ARBA" id="ARBA00022525"/>
    </source>
</evidence>
<comment type="subcellular location">
    <subcellularLocation>
        <location evidence="1">Secreted</location>
    </subcellularLocation>
</comment>
<dbReference type="InterPro" id="IPR029058">
    <property type="entry name" value="AB_hydrolase_fold"/>
</dbReference>
<evidence type="ECO:0000313" key="9">
    <source>
        <dbReference type="EMBL" id="PFG28762.1"/>
    </source>
</evidence>
<keyword evidence="10" id="KW-1185">Reference proteome</keyword>
<keyword evidence="5" id="KW-0378">Hydrolase</keyword>
<proteinExistence type="predicted"/>
<keyword evidence="4 8" id="KW-0732">Signal</keyword>
<comment type="caution">
    <text evidence="9">The sequence shown here is derived from an EMBL/GenBank/DDBJ whole genome shotgun (WGS) entry which is preliminary data.</text>
</comment>
<evidence type="ECO:0000256" key="4">
    <source>
        <dbReference type="ARBA" id="ARBA00022729"/>
    </source>
</evidence>
<dbReference type="OrthoDB" id="9767239at2"/>
<keyword evidence="7" id="KW-0624">Polysaccharide degradation</keyword>
<keyword evidence="2" id="KW-0964">Secreted</keyword>
<evidence type="ECO:0000256" key="6">
    <source>
        <dbReference type="ARBA" id="ARBA00023277"/>
    </source>
</evidence>
<dbReference type="GO" id="GO:0005576">
    <property type="term" value="C:extracellular region"/>
    <property type="evidence" value="ECO:0007669"/>
    <property type="project" value="UniProtKB-SubCell"/>
</dbReference>
<gene>
    <name evidence="9" type="ORF">ATK06_1883</name>
</gene>
<sequence>MIASGVRAVCAVCVLAVIGMLTGCAAGEDAPPEKTSAVEVPARPAEEVARFAGDAQPLGQVAPGVSVSETVEVDGQSRTMLIDVPSGPIPEGGYPVLFFFHGKGDNAENFRKVVAMHKTNAVVVYPQGLESAWQGGPYAVTNDSRADETMVALTLARLGATLPIRWGKVYAAGMSNGGGFASLLGCRMPDVFAGTASVSAAYYHKYFAECSDKPMATLDIHGTQDPVIQYHGGIRHGEQYDSVDRVLERATQRNACTGPIHVDRVTQDVVRKMWTQCVAPIKHISIGGGQHVWPGAENDPRTSVPDGYATREIKHFFRIEG</sequence>
<name>A0A2A9DS04_9CORY</name>
<keyword evidence="3" id="KW-0858">Xylan degradation</keyword>
<keyword evidence="6" id="KW-0119">Carbohydrate metabolism</keyword>
<protein>
    <submittedName>
        <fullName evidence="9">Polyhydroxybutyrate depolymerase</fullName>
    </submittedName>
</protein>
<dbReference type="GO" id="GO:0045493">
    <property type="term" value="P:xylan catabolic process"/>
    <property type="evidence" value="ECO:0007669"/>
    <property type="project" value="UniProtKB-KW"/>
</dbReference>
<accession>A0A2A9DS04</accession>
<dbReference type="PANTHER" id="PTHR38050">
    <property type="match status" value="1"/>
</dbReference>
<dbReference type="AlphaFoldDB" id="A0A2A9DS04"/>
<dbReference type="Gene3D" id="3.40.50.1820">
    <property type="entry name" value="alpha/beta hydrolase"/>
    <property type="match status" value="1"/>
</dbReference>
<reference evidence="9 10" key="1">
    <citation type="submission" date="2017-10" db="EMBL/GenBank/DDBJ databases">
        <title>Sequencing the genomes of 1000 actinobacteria strains.</title>
        <authorList>
            <person name="Klenk H.-P."/>
        </authorList>
    </citation>
    <scope>NUCLEOTIDE SEQUENCE [LARGE SCALE GENOMIC DNA]</scope>
    <source>
        <strain evidence="9 10">DSM 20688</strain>
    </source>
</reference>